<evidence type="ECO:0000256" key="1">
    <source>
        <dbReference type="ARBA" id="ARBA00022723"/>
    </source>
</evidence>
<dbReference type="CDD" id="cd16525">
    <property type="entry name" value="RING-HC_PCGF"/>
    <property type="match status" value="1"/>
</dbReference>
<name>A0AAX6EAE1_IRIPA</name>
<evidence type="ECO:0000256" key="2">
    <source>
        <dbReference type="ARBA" id="ARBA00022771"/>
    </source>
</evidence>
<feature type="compositionally biased region" description="Basic and acidic residues" evidence="5">
    <location>
        <begin position="195"/>
        <end position="205"/>
    </location>
</feature>
<dbReference type="PANTHER" id="PTHR46293:SF1">
    <property type="entry name" value="OS03G0632800 PROTEIN"/>
    <property type="match status" value="1"/>
</dbReference>
<feature type="compositionally biased region" description="Basic and acidic residues" evidence="5">
    <location>
        <begin position="157"/>
        <end position="170"/>
    </location>
</feature>
<evidence type="ECO:0000313" key="7">
    <source>
        <dbReference type="EMBL" id="KAJ6801008.1"/>
    </source>
</evidence>
<evidence type="ECO:0000256" key="3">
    <source>
        <dbReference type="ARBA" id="ARBA00022833"/>
    </source>
</evidence>
<sequence length="423" mass="47343">MAAAARRKEAVRVRREVLAACVTCPLCEKLLRHATTISECLHTFCRKCILEKLTEEEVECCPICNIDLGCLPLEKLRPDHCLQDLRAKIFPFKRRKVEAPELPPSLALPARRKERSLSSIVVDTPRLASQTGLRGRRSRILTRRAAALRRLSPDTNDPTKKEGNKAEDHSGNSSSLEILIKKTQNRRQNSSSVEPSDRVPKKDSEDGGDSFTDNSELWKHLVEAANGTRALKLGSQSPGIMPEQINGPDSELHIHESRVREHQNKPNIQDDENSSTPNTPATVKVKRRRKRKNLRTSVQALIDAASATRDSRSNPIWLSLIPTFDQQQDPKSPQTFSCYLRIKDVTLPVSFIHKYLAKKLSLLSEAEVVIECQGQQVNPTSLLHNLADIWLRHGPVQRLQASIGSPGKDFVIVLNYSCKAPGP</sequence>
<dbReference type="InterPro" id="IPR044807">
    <property type="entry name" value="DRIP1-like"/>
</dbReference>
<dbReference type="SUPFAM" id="SSF57850">
    <property type="entry name" value="RING/U-box"/>
    <property type="match status" value="1"/>
</dbReference>
<dbReference type="InterPro" id="IPR001841">
    <property type="entry name" value="Znf_RING"/>
</dbReference>
<keyword evidence="3" id="KW-0862">Zinc</keyword>
<proteinExistence type="predicted"/>
<dbReference type="PROSITE" id="PS50089">
    <property type="entry name" value="ZF_RING_2"/>
    <property type="match status" value="1"/>
</dbReference>
<dbReference type="AlphaFoldDB" id="A0AAX6EAE1"/>
<organism evidence="7 9">
    <name type="scientific">Iris pallida</name>
    <name type="common">Sweet iris</name>
    <dbReference type="NCBI Taxonomy" id="29817"/>
    <lineage>
        <taxon>Eukaryota</taxon>
        <taxon>Viridiplantae</taxon>
        <taxon>Streptophyta</taxon>
        <taxon>Embryophyta</taxon>
        <taxon>Tracheophyta</taxon>
        <taxon>Spermatophyta</taxon>
        <taxon>Magnoliopsida</taxon>
        <taxon>Liliopsida</taxon>
        <taxon>Asparagales</taxon>
        <taxon>Iridaceae</taxon>
        <taxon>Iridoideae</taxon>
        <taxon>Irideae</taxon>
        <taxon>Iris</taxon>
    </lineage>
</organism>
<dbReference type="EMBL" id="JANAVB010008800">
    <property type="protein sequence ID" value="KAJ6841074.1"/>
    <property type="molecule type" value="Genomic_DNA"/>
</dbReference>
<evidence type="ECO:0000313" key="9">
    <source>
        <dbReference type="Proteomes" id="UP001140949"/>
    </source>
</evidence>
<accession>A0AAX6EAE1</accession>
<keyword evidence="9" id="KW-1185">Reference proteome</keyword>
<feature type="region of interest" description="Disordered" evidence="5">
    <location>
        <begin position="144"/>
        <end position="212"/>
    </location>
</feature>
<evidence type="ECO:0000259" key="6">
    <source>
        <dbReference type="PROSITE" id="PS50089"/>
    </source>
</evidence>
<dbReference type="InterPro" id="IPR013083">
    <property type="entry name" value="Znf_RING/FYVE/PHD"/>
</dbReference>
<keyword evidence="2 4" id="KW-0863">Zinc-finger</keyword>
<evidence type="ECO:0000313" key="8">
    <source>
        <dbReference type="EMBL" id="KAJ6841074.1"/>
    </source>
</evidence>
<feature type="domain" description="RING-type" evidence="6">
    <location>
        <begin position="24"/>
        <end position="65"/>
    </location>
</feature>
<feature type="region of interest" description="Disordered" evidence="5">
    <location>
        <begin position="261"/>
        <end position="291"/>
    </location>
</feature>
<dbReference type="EMBL" id="JANAVB010038419">
    <property type="protein sequence ID" value="KAJ6801008.1"/>
    <property type="molecule type" value="Genomic_DNA"/>
</dbReference>
<dbReference type="GO" id="GO:0008270">
    <property type="term" value="F:zinc ion binding"/>
    <property type="evidence" value="ECO:0007669"/>
    <property type="project" value="UniProtKB-KW"/>
</dbReference>
<gene>
    <name evidence="7" type="ORF">M6B38_199330</name>
    <name evidence="8" type="ORF">M6B38_307180</name>
</gene>
<dbReference type="PROSITE" id="PS00518">
    <property type="entry name" value="ZF_RING_1"/>
    <property type="match status" value="1"/>
</dbReference>
<dbReference type="Gene3D" id="3.30.40.10">
    <property type="entry name" value="Zinc/RING finger domain, C3HC4 (zinc finger)"/>
    <property type="match status" value="1"/>
</dbReference>
<dbReference type="SMART" id="SM00184">
    <property type="entry name" value="RING"/>
    <property type="match status" value="1"/>
</dbReference>
<reference evidence="7" key="1">
    <citation type="journal article" date="2023" name="GigaByte">
        <title>Genome assembly of the bearded iris, Iris pallida Lam.</title>
        <authorList>
            <person name="Bruccoleri R.E."/>
            <person name="Oakeley E.J."/>
            <person name="Faust A.M.E."/>
            <person name="Altorfer M."/>
            <person name="Dessus-Babus S."/>
            <person name="Burckhardt D."/>
            <person name="Oertli M."/>
            <person name="Naumann U."/>
            <person name="Petersen F."/>
            <person name="Wong J."/>
        </authorList>
    </citation>
    <scope>NUCLEOTIDE SEQUENCE</scope>
    <source>
        <strain evidence="7">GSM-AAB239-AS_SAM_17_03QT</strain>
    </source>
</reference>
<protein>
    <submittedName>
        <fullName evidence="7">E3 ubiquitin protein ligase DRIP2-like isoform X1</fullName>
    </submittedName>
</protein>
<comment type="caution">
    <text evidence="7">The sequence shown here is derived from an EMBL/GenBank/DDBJ whole genome shotgun (WGS) entry which is preliminary data.</text>
</comment>
<dbReference type="InterPro" id="IPR017907">
    <property type="entry name" value="Znf_RING_CS"/>
</dbReference>
<evidence type="ECO:0000256" key="5">
    <source>
        <dbReference type="SAM" id="MobiDB-lite"/>
    </source>
</evidence>
<dbReference type="Proteomes" id="UP001140949">
    <property type="component" value="Unassembled WGS sequence"/>
</dbReference>
<keyword evidence="1" id="KW-0479">Metal-binding</keyword>
<reference evidence="7" key="2">
    <citation type="submission" date="2023-04" db="EMBL/GenBank/DDBJ databases">
        <authorList>
            <person name="Bruccoleri R.E."/>
            <person name="Oakeley E.J."/>
            <person name="Faust A.-M."/>
            <person name="Dessus-Babus S."/>
            <person name="Altorfer M."/>
            <person name="Burckhardt D."/>
            <person name="Oertli M."/>
            <person name="Naumann U."/>
            <person name="Petersen F."/>
            <person name="Wong J."/>
        </authorList>
    </citation>
    <scope>NUCLEOTIDE SEQUENCE</scope>
    <source>
        <strain evidence="7">GSM-AAB239-AS_SAM_17_03QT</strain>
        <tissue evidence="7">Leaf</tissue>
    </source>
</reference>
<evidence type="ECO:0000256" key="4">
    <source>
        <dbReference type="PROSITE-ProRule" id="PRU00175"/>
    </source>
</evidence>
<dbReference type="PANTHER" id="PTHR46293">
    <property type="entry name" value="E3 UBIQUITIN PROTEIN LIGASE DRIP1"/>
    <property type="match status" value="1"/>
</dbReference>
<dbReference type="GO" id="GO:0004842">
    <property type="term" value="F:ubiquitin-protein transferase activity"/>
    <property type="evidence" value="ECO:0007669"/>
    <property type="project" value="InterPro"/>
</dbReference>
<dbReference type="Pfam" id="PF13923">
    <property type="entry name" value="zf-C3HC4_2"/>
    <property type="match status" value="1"/>
</dbReference>